<keyword evidence="2" id="KW-0813">Transport</keyword>
<dbReference type="KEGG" id="ctp:CTRG_03214"/>
<evidence type="ECO:0000256" key="1">
    <source>
        <dbReference type="ARBA" id="ARBA00018320"/>
    </source>
</evidence>
<keyword evidence="2" id="KW-0963">Cytoplasm</keyword>
<dbReference type="InterPro" id="IPR036273">
    <property type="entry name" value="CRAL/TRIO_N_dom_sf"/>
</dbReference>
<dbReference type="AlphaFoldDB" id="C5MAX2"/>
<evidence type="ECO:0000256" key="2">
    <source>
        <dbReference type="RuleBase" id="RU367059"/>
    </source>
</evidence>
<dbReference type="SUPFAM" id="SSF46938">
    <property type="entry name" value="CRAL/TRIO N-terminal domain"/>
    <property type="match status" value="1"/>
</dbReference>
<evidence type="ECO:0000313" key="3">
    <source>
        <dbReference type="EMBL" id="EER32789.1"/>
    </source>
</evidence>
<proteinExistence type="inferred from homology"/>
<keyword evidence="4" id="KW-1185">Reference proteome</keyword>
<dbReference type="GO" id="GO:0017157">
    <property type="term" value="P:regulation of exocytosis"/>
    <property type="evidence" value="ECO:0007669"/>
    <property type="project" value="TreeGrafter"/>
</dbReference>
<reference evidence="3 4" key="1">
    <citation type="journal article" date="2009" name="Nature">
        <title>Evolution of pathogenicity and sexual reproduction in eight Candida genomes.</title>
        <authorList>
            <person name="Butler G."/>
            <person name="Rasmussen M.D."/>
            <person name="Lin M.F."/>
            <person name="Santos M.A."/>
            <person name="Sakthikumar S."/>
            <person name="Munro C.A."/>
            <person name="Rheinbay E."/>
            <person name="Grabherr M."/>
            <person name="Forche A."/>
            <person name="Reedy J.L."/>
            <person name="Agrafioti I."/>
            <person name="Arnaud M.B."/>
            <person name="Bates S."/>
            <person name="Brown A.J."/>
            <person name="Brunke S."/>
            <person name="Costanzo M.C."/>
            <person name="Fitzpatrick D.A."/>
            <person name="de Groot P.W."/>
            <person name="Harris D."/>
            <person name="Hoyer L.L."/>
            <person name="Hube B."/>
            <person name="Klis F.M."/>
            <person name="Kodira C."/>
            <person name="Lennard N."/>
            <person name="Logue M.E."/>
            <person name="Martin R."/>
            <person name="Neiman A.M."/>
            <person name="Nikolaou E."/>
            <person name="Quail M.A."/>
            <person name="Quinn J."/>
            <person name="Santos M.C."/>
            <person name="Schmitzberger F.F."/>
            <person name="Sherlock G."/>
            <person name="Shah P."/>
            <person name="Silverstein K.A."/>
            <person name="Skrzypek M.S."/>
            <person name="Soll D."/>
            <person name="Staggs R."/>
            <person name="Stansfield I."/>
            <person name="Stumpf M.P."/>
            <person name="Sudbery P.E."/>
            <person name="Srikantha T."/>
            <person name="Zeng Q."/>
            <person name="Berman J."/>
            <person name="Berriman M."/>
            <person name="Heitman J."/>
            <person name="Gow N.A."/>
            <person name="Lorenz M.C."/>
            <person name="Birren B.W."/>
            <person name="Kellis M."/>
            <person name="Cuomo C.A."/>
        </authorList>
    </citation>
    <scope>NUCLEOTIDE SEQUENCE [LARGE SCALE GENOMIC DNA]</scope>
    <source>
        <strain evidence="4">ATCC MYA-3404 / T1</strain>
    </source>
</reference>
<dbReference type="RefSeq" id="XP_002548917.1">
    <property type="nucleotide sequence ID" value="XM_002548871.1"/>
</dbReference>
<dbReference type="eggNOG" id="KOG1471">
    <property type="taxonomic scope" value="Eukaryota"/>
</dbReference>
<keyword evidence="2" id="KW-0472">Membrane</keyword>
<dbReference type="OrthoDB" id="75724at2759"/>
<dbReference type="VEuPathDB" id="FungiDB:CTRG_03214"/>
<dbReference type="Gene3D" id="3.40.525.10">
    <property type="entry name" value="CRAL-TRIO lipid binding domain"/>
    <property type="match status" value="1"/>
</dbReference>
<dbReference type="EMBL" id="GG692398">
    <property type="protein sequence ID" value="EER32789.1"/>
    <property type="molecule type" value="Genomic_DNA"/>
</dbReference>
<name>C5MAX2_CANTT</name>
<dbReference type="GO" id="GO:0005886">
    <property type="term" value="C:plasma membrane"/>
    <property type="evidence" value="ECO:0007669"/>
    <property type="project" value="TreeGrafter"/>
</dbReference>
<dbReference type="STRING" id="294747.C5MAX2"/>
<keyword evidence="2" id="KW-0256">Endoplasmic reticulum</keyword>
<dbReference type="Proteomes" id="UP000002037">
    <property type="component" value="Unassembled WGS sequence"/>
</dbReference>
<dbReference type="InterPro" id="IPR036865">
    <property type="entry name" value="CRAL-TRIO_dom_sf"/>
</dbReference>
<comment type="function">
    <text evidence="2">Non-classical phosphatidylinositol (PtdIns) transfer protein (PITP), which exhibits PtdIns-binding/transfer activity in the absence of detectable PtdCho-binding/transfer activity. Regulates PtdIns(4,5)P2 homeostasis at the plasma membrane.</text>
</comment>
<dbReference type="GO" id="GO:0032541">
    <property type="term" value="C:cortical endoplasmic reticulum"/>
    <property type="evidence" value="ECO:0007669"/>
    <property type="project" value="TreeGrafter"/>
</dbReference>
<dbReference type="HOGENOM" id="CLU_1639401_0_0_1"/>
<accession>C5MAX2</accession>
<sequence>MSDIASTIKTTELNEEQAAKLQTLVEEIPNILASTNNPEYDEIFGYRINKTNLEYVDENIRNEILLKFLIADKYDIELTKSRLIKTFNWRNEFQPLKAGFEEIFPDELNLLGSITKFPNSNTNNNLLLLGITTWNLYGNIKNPKILFEKFGQEEDNQNKLPGNLFLRWRIGLMEQSLQLIDLRIP</sequence>
<dbReference type="InterPro" id="IPR042938">
    <property type="entry name" value="Sfh5"/>
</dbReference>
<feature type="non-terminal residue" evidence="3">
    <location>
        <position position="185"/>
    </location>
</feature>
<keyword evidence="2" id="KW-0445">Lipid transport</keyword>
<dbReference type="GeneID" id="8295936"/>
<protein>
    <recommendedName>
        <fullName evidence="1 2">Phosphatidylinositol transfer protein SFH5</fullName>
        <shortName evidence="2">PITP SFH5</shortName>
    </recommendedName>
</protein>
<dbReference type="GO" id="GO:0043001">
    <property type="term" value="P:Golgi to plasma membrane protein transport"/>
    <property type="evidence" value="ECO:0007669"/>
    <property type="project" value="TreeGrafter"/>
</dbReference>
<evidence type="ECO:0000313" key="4">
    <source>
        <dbReference type="Proteomes" id="UP000002037"/>
    </source>
</evidence>
<organism evidence="3 4">
    <name type="scientific">Candida tropicalis (strain ATCC MYA-3404 / T1)</name>
    <name type="common">Yeast</name>
    <dbReference type="NCBI Taxonomy" id="294747"/>
    <lineage>
        <taxon>Eukaryota</taxon>
        <taxon>Fungi</taxon>
        <taxon>Dikarya</taxon>
        <taxon>Ascomycota</taxon>
        <taxon>Saccharomycotina</taxon>
        <taxon>Pichiomycetes</taxon>
        <taxon>Debaryomycetaceae</taxon>
        <taxon>Candida/Lodderomyces clade</taxon>
        <taxon>Candida</taxon>
    </lineage>
</organism>
<comment type="subcellular location">
    <subcellularLocation>
        <location evidence="2">Cytoplasm</location>
    </subcellularLocation>
    <subcellularLocation>
        <location evidence="2">Endoplasmic reticulum membrane</location>
        <topology evidence="2">Peripheral membrane protein</topology>
    </subcellularLocation>
    <subcellularLocation>
        <location evidence="2">Microsome membrane</location>
        <topology evidence="2">Peripheral membrane protein</topology>
    </subcellularLocation>
</comment>
<dbReference type="PANTHER" id="PTHR47669:SF1">
    <property type="entry name" value="PHOSPHATIDYLINOSITOL TRANSFER PROTEIN SFH5"/>
    <property type="match status" value="1"/>
</dbReference>
<gene>
    <name evidence="3" type="ORF">CTRG_03214</name>
</gene>
<dbReference type="GO" id="GO:0008526">
    <property type="term" value="F:phosphatidylinositol transfer activity"/>
    <property type="evidence" value="ECO:0007669"/>
    <property type="project" value="UniProtKB-UniRule"/>
</dbReference>
<comment type="similarity">
    <text evidence="2">Belongs to the SFH5 family.</text>
</comment>
<keyword evidence="2" id="KW-0492">Microsome</keyword>
<dbReference type="PANTHER" id="PTHR47669">
    <property type="entry name" value="PHOSPHATIDYLINOSITOL TRANSFER PROTEIN SFH5"/>
    <property type="match status" value="1"/>
</dbReference>
<dbReference type="GO" id="GO:0005789">
    <property type="term" value="C:endoplasmic reticulum membrane"/>
    <property type="evidence" value="ECO:0007669"/>
    <property type="project" value="UniProtKB-SubCell"/>
</dbReference>
<dbReference type="GO" id="GO:0005829">
    <property type="term" value="C:cytosol"/>
    <property type="evidence" value="ECO:0007669"/>
    <property type="project" value="TreeGrafter"/>
</dbReference>